<comment type="caution">
    <text evidence="2">The sequence shown here is derived from an EMBL/GenBank/DDBJ whole genome shotgun (WGS) entry which is preliminary data.</text>
</comment>
<sequence>VLKIGLLKNWLCRILDLAAAFSPDKGRISKRNHELQVKMAVPLIEREEVILAQGKKAYVNPFQQKLPINSVLAEKGCLDQRGLSCPPP</sequence>
<organism evidence="2 3">
    <name type="scientific">Phrynocephalus forsythii</name>
    <dbReference type="NCBI Taxonomy" id="171643"/>
    <lineage>
        <taxon>Eukaryota</taxon>
        <taxon>Metazoa</taxon>
        <taxon>Chordata</taxon>
        <taxon>Craniata</taxon>
        <taxon>Vertebrata</taxon>
        <taxon>Euteleostomi</taxon>
        <taxon>Lepidosauria</taxon>
        <taxon>Squamata</taxon>
        <taxon>Bifurcata</taxon>
        <taxon>Unidentata</taxon>
        <taxon>Episquamata</taxon>
        <taxon>Toxicofera</taxon>
        <taxon>Iguania</taxon>
        <taxon>Acrodonta</taxon>
        <taxon>Agamidae</taxon>
        <taxon>Agaminae</taxon>
        <taxon>Phrynocephalus</taxon>
    </lineage>
</organism>
<protein>
    <submittedName>
        <fullName evidence="2">Uncharacterized protein</fullName>
    </submittedName>
</protein>
<proteinExistence type="predicted"/>
<evidence type="ECO:0000313" key="3">
    <source>
        <dbReference type="Proteomes" id="UP001142489"/>
    </source>
</evidence>
<dbReference type="EMBL" id="JAPFRF010000014">
    <property type="protein sequence ID" value="KAJ7311370.1"/>
    <property type="molecule type" value="Genomic_DNA"/>
</dbReference>
<feature type="signal peptide" evidence="1">
    <location>
        <begin position="1"/>
        <end position="20"/>
    </location>
</feature>
<keyword evidence="1" id="KW-0732">Signal</keyword>
<name>A0A9Q0XEI0_9SAUR</name>
<gene>
    <name evidence="2" type="ORF">JRQ81_006988</name>
</gene>
<dbReference type="AlphaFoldDB" id="A0A9Q0XEI0"/>
<feature type="non-terminal residue" evidence="2">
    <location>
        <position position="88"/>
    </location>
</feature>
<evidence type="ECO:0000313" key="2">
    <source>
        <dbReference type="EMBL" id="KAJ7311370.1"/>
    </source>
</evidence>
<feature type="chain" id="PRO_5040219204" evidence="1">
    <location>
        <begin position="21"/>
        <end position="88"/>
    </location>
</feature>
<dbReference type="Proteomes" id="UP001142489">
    <property type="component" value="Unassembled WGS sequence"/>
</dbReference>
<reference evidence="2" key="1">
    <citation type="journal article" date="2023" name="DNA Res.">
        <title>Chromosome-level genome assembly of Phrynocephalus forsythii using third-generation DNA sequencing and Hi-C analysis.</title>
        <authorList>
            <person name="Qi Y."/>
            <person name="Zhao W."/>
            <person name="Zhao Y."/>
            <person name="Niu C."/>
            <person name="Cao S."/>
            <person name="Zhang Y."/>
        </authorList>
    </citation>
    <scope>NUCLEOTIDE SEQUENCE</scope>
    <source>
        <tissue evidence="2">Muscle</tissue>
    </source>
</reference>
<evidence type="ECO:0000256" key="1">
    <source>
        <dbReference type="SAM" id="SignalP"/>
    </source>
</evidence>
<keyword evidence="3" id="KW-1185">Reference proteome</keyword>
<accession>A0A9Q0XEI0</accession>